<organism evidence="1 2">
    <name type="scientific">Tanacetum coccineum</name>
    <dbReference type="NCBI Taxonomy" id="301880"/>
    <lineage>
        <taxon>Eukaryota</taxon>
        <taxon>Viridiplantae</taxon>
        <taxon>Streptophyta</taxon>
        <taxon>Embryophyta</taxon>
        <taxon>Tracheophyta</taxon>
        <taxon>Spermatophyta</taxon>
        <taxon>Magnoliopsida</taxon>
        <taxon>eudicotyledons</taxon>
        <taxon>Gunneridae</taxon>
        <taxon>Pentapetalae</taxon>
        <taxon>asterids</taxon>
        <taxon>campanulids</taxon>
        <taxon>Asterales</taxon>
        <taxon>Asteraceae</taxon>
        <taxon>Asteroideae</taxon>
        <taxon>Anthemideae</taxon>
        <taxon>Anthemidinae</taxon>
        <taxon>Tanacetum</taxon>
    </lineage>
</organism>
<evidence type="ECO:0000313" key="2">
    <source>
        <dbReference type="Proteomes" id="UP001151760"/>
    </source>
</evidence>
<comment type="caution">
    <text evidence="1">The sequence shown here is derived from an EMBL/GenBank/DDBJ whole genome shotgun (WGS) entry which is preliminary data.</text>
</comment>
<reference evidence="1" key="1">
    <citation type="journal article" date="2022" name="Int. J. Mol. Sci.">
        <title>Draft Genome of Tanacetum Coccineum: Genomic Comparison of Closely Related Tanacetum-Family Plants.</title>
        <authorList>
            <person name="Yamashiro T."/>
            <person name="Shiraishi A."/>
            <person name="Nakayama K."/>
            <person name="Satake H."/>
        </authorList>
    </citation>
    <scope>NUCLEOTIDE SEQUENCE</scope>
</reference>
<accession>A0ABQ5JCW3</accession>
<evidence type="ECO:0000313" key="1">
    <source>
        <dbReference type="EMBL" id="GJU09328.1"/>
    </source>
</evidence>
<keyword evidence="2" id="KW-1185">Reference proteome</keyword>
<protein>
    <submittedName>
        <fullName evidence="1">Uncharacterized protein</fullName>
    </submittedName>
</protein>
<sequence length="202" mass="23820">MYRPPAEPSCQEEFEHIVMNFIFDQEKRIIQLEDYMQVIAEEFMEFSSEVTRRLKERIKENKNKPRKIKKITKYPDTKVLENSAKHDFLENLKKKTFPTPANLLCLRYVRLIHSNPSQPRKNIFGFKPEKRANLSRHNPSNLLTVQPPTQNDTTFMVNDPIKRNPSPHCSFTHVESNRMFDPEGKTRDLSFKGSHGLQFQNS</sequence>
<name>A0ABQ5JCW3_9ASTR</name>
<dbReference type="EMBL" id="BQNB010021717">
    <property type="protein sequence ID" value="GJU09328.1"/>
    <property type="molecule type" value="Genomic_DNA"/>
</dbReference>
<proteinExistence type="predicted"/>
<reference evidence="1" key="2">
    <citation type="submission" date="2022-01" db="EMBL/GenBank/DDBJ databases">
        <authorList>
            <person name="Yamashiro T."/>
            <person name="Shiraishi A."/>
            <person name="Satake H."/>
            <person name="Nakayama K."/>
        </authorList>
    </citation>
    <scope>NUCLEOTIDE SEQUENCE</scope>
</reference>
<gene>
    <name evidence="1" type="ORF">Tco_1131724</name>
</gene>
<dbReference type="Proteomes" id="UP001151760">
    <property type="component" value="Unassembled WGS sequence"/>
</dbReference>